<keyword evidence="1" id="KW-0472">Membrane</keyword>
<accession>A0A7R6SZG3</accession>
<feature type="transmembrane region" description="Helical" evidence="1">
    <location>
        <begin position="23"/>
        <end position="43"/>
    </location>
</feature>
<dbReference type="EMBL" id="AP017470">
    <property type="protein sequence ID" value="BBB33631.1"/>
    <property type="molecule type" value="Genomic_DNA"/>
</dbReference>
<protein>
    <submittedName>
        <fullName evidence="2">Uncharacterized protein</fullName>
    </submittedName>
</protein>
<dbReference type="SUPFAM" id="SSF48452">
    <property type="entry name" value="TPR-like"/>
    <property type="match status" value="1"/>
</dbReference>
<dbReference type="RefSeq" id="WP_201327946.1">
    <property type="nucleotide sequence ID" value="NZ_AP017470.1"/>
</dbReference>
<name>A0A7R6SZG3_9BACT</name>
<evidence type="ECO:0000256" key="1">
    <source>
        <dbReference type="SAM" id="Phobius"/>
    </source>
</evidence>
<dbReference type="AlphaFoldDB" id="A0A7R6SZG3"/>
<dbReference type="Proteomes" id="UP000595564">
    <property type="component" value="Chromosome"/>
</dbReference>
<dbReference type="KEGG" id="thyd:TTHT_2207"/>
<gene>
    <name evidence="2" type="ORF">TTHT_2207</name>
</gene>
<sequence>MVNILISILVAIDLGLGLYLLNVHYVIDIIAGLMAGVAVFYVLSKKMAATLTAIVEKANKLAMKKNLDGAIEVLKEGYKYRWRHPFVKSQLDAQIGVLYYYKKDYDNAFPYLKKGIATHYIAKGMLAVIYYKKKQYDKMQETFEIAVKSASKESLIWALYAYCMNKIGKREKAIEIINRGLKKIPGDERLLANLKALQNRRPMKMKAYGEMWYQFMLDKMPVIQQQPPKFARFKRRY</sequence>
<evidence type="ECO:0000313" key="2">
    <source>
        <dbReference type="EMBL" id="BBB33631.1"/>
    </source>
</evidence>
<keyword evidence="1" id="KW-1133">Transmembrane helix</keyword>
<keyword evidence="3" id="KW-1185">Reference proteome</keyword>
<evidence type="ECO:0000313" key="3">
    <source>
        <dbReference type="Proteomes" id="UP000595564"/>
    </source>
</evidence>
<organism evidence="2 3">
    <name type="scientific">Thermotomaculum hydrothermale</name>
    <dbReference type="NCBI Taxonomy" id="981385"/>
    <lineage>
        <taxon>Bacteria</taxon>
        <taxon>Pseudomonadati</taxon>
        <taxon>Acidobacteriota</taxon>
        <taxon>Holophagae</taxon>
        <taxon>Thermotomaculales</taxon>
        <taxon>Thermotomaculaceae</taxon>
        <taxon>Thermotomaculum</taxon>
    </lineage>
</organism>
<dbReference type="CDD" id="cd01610">
    <property type="entry name" value="PAP2_like"/>
    <property type="match status" value="1"/>
</dbReference>
<keyword evidence="1" id="KW-0812">Transmembrane</keyword>
<reference evidence="2 3" key="1">
    <citation type="journal article" date="2012" name="Extremophiles">
        <title>Thermotomaculum hydrothermale gen. nov., sp. nov., a novel heterotrophic thermophile within the phylum Acidobacteria from a deep-sea hydrothermal vent chimney in the Southern Okinawa Trough.</title>
        <authorList>
            <person name="Izumi H."/>
            <person name="Nunoura T."/>
            <person name="Miyazaki M."/>
            <person name="Mino S."/>
            <person name="Toki T."/>
            <person name="Takai K."/>
            <person name="Sako Y."/>
            <person name="Sawabe T."/>
            <person name="Nakagawa S."/>
        </authorList>
    </citation>
    <scope>NUCLEOTIDE SEQUENCE [LARGE SCALE GENOMIC DNA]</scope>
    <source>
        <strain evidence="2 3">AC55</strain>
    </source>
</reference>
<proteinExistence type="predicted"/>
<dbReference type="InterPro" id="IPR011990">
    <property type="entry name" value="TPR-like_helical_dom_sf"/>
</dbReference>
<dbReference type="Gene3D" id="1.25.40.10">
    <property type="entry name" value="Tetratricopeptide repeat domain"/>
    <property type="match status" value="1"/>
</dbReference>